<proteinExistence type="predicted"/>
<accession>A0A0H5QXV3</accession>
<organism evidence="2">
    <name type="scientific">Spongospora subterranea</name>
    <dbReference type="NCBI Taxonomy" id="70186"/>
    <lineage>
        <taxon>Eukaryota</taxon>
        <taxon>Sar</taxon>
        <taxon>Rhizaria</taxon>
        <taxon>Endomyxa</taxon>
        <taxon>Phytomyxea</taxon>
        <taxon>Plasmodiophorida</taxon>
        <taxon>Plasmodiophoridae</taxon>
        <taxon>Spongospora</taxon>
    </lineage>
</organism>
<name>A0A0H5QXV3_9EUKA</name>
<dbReference type="AlphaFoldDB" id="A0A0H5QXV3"/>
<feature type="region of interest" description="Disordered" evidence="1">
    <location>
        <begin position="100"/>
        <end position="129"/>
    </location>
</feature>
<reference evidence="2" key="1">
    <citation type="submission" date="2015-04" db="EMBL/GenBank/DDBJ databases">
        <title>The genome sequence of the plant pathogenic Rhizarian Plasmodiophora brassicae reveals insights in its biotrophic life cycle and the origin of chitin synthesis.</title>
        <authorList>
            <person name="Schwelm A."/>
            <person name="Fogelqvist J."/>
            <person name="Knaust A."/>
            <person name="Julke S."/>
            <person name="Lilja T."/>
            <person name="Dhandapani V."/>
            <person name="Bonilla-Rosso G."/>
            <person name="Karlsson M."/>
            <person name="Shevchenko A."/>
            <person name="Choi S.R."/>
            <person name="Kim H.G."/>
            <person name="Park J.Y."/>
            <person name="Lim Y.P."/>
            <person name="Ludwig-Muller J."/>
            <person name="Dixelius C."/>
        </authorList>
    </citation>
    <scope>NUCLEOTIDE SEQUENCE</scope>
    <source>
        <tissue evidence="2">Potato root galls</tissue>
    </source>
</reference>
<protein>
    <submittedName>
        <fullName evidence="2">Uncharacterized protein</fullName>
    </submittedName>
</protein>
<sequence length="129" mass="15314">MRLIVDSDITLSWTKHRSRNQVPVQWRPNFYYIATCLDHYTRRPFAYLLKRKIRSIGRPFNYSTTKSFAKLDMATIGVYCSAESRQYYMTNQIRHQTIVPYESEPNESPRPPESDNFLKLPTAFASRRN</sequence>
<dbReference type="EMBL" id="HACM01006346">
    <property type="protein sequence ID" value="CRZ06788.1"/>
    <property type="molecule type" value="Transcribed_RNA"/>
</dbReference>
<evidence type="ECO:0000256" key="1">
    <source>
        <dbReference type="SAM" id="MobiDB-lite"/>
    </source>
</evidence>
<evidence type="ECO:0000313" key="2">
    <source>
        <dbReference type="EMBL" id="CRZ06788.1"/>
    </source>
</evidence>